<dbReference type="SUPFAM" id="SSF63748">
    <property type="entry name" value="Tudor/PWWP/MBT"/>
    <property type="match status" value="2"/>
</dbReference>
<dbReference type="PROSITE" id="PS50176">
    <property type="entry name" value="ARM_REPEAT"/>
    <property type="match status" value="1"/>
</dbReference>
<keyword evidence="17" id="KW-1185">Reference proteome</keyword>
<evidence type="ECO:0000259" key="16">
    <source>
        <dbReference type="PROSITE" id="PS51203"/>
    </source>
</evidence>
<feature type="region of interest" description="Disordered" evidence="14">
    <location>
        <begin position="1675"/>
        <end position="1697"/>
    </location>
</feature>
<evidence type="ECO:0000256" key="14">
    <source>
        <dbReference type="SAM" id="MobiDB-lite"/>
    </source>
</evidence>
<dbReference type="Gene3D" id="2.30.30.140">
    <property type="match status" value="2"/>
</dbReference>
<keyword evidence="8" id="KW-0067">ATP-binding</keyword>
<feature type="domain" description="Tudor" evidence="15">
    <location>
        <begin position="906"/>
        <end position="970"/>
    </location>
</feature>
<evidence type="ECO:0000256" key="8">
    <source>
        <dbReference type="ARBA" id="ARBA00022840"/>
    </source>
</evidence>
<dbReference type="PROSITE" id="PS50304">
    <property type="entry name" value="TUDOR"/>
    <property type="match status" value="2"/>
</dbReference>
<evidence type="ECO:0000256" key="13">
    <source>
        <dbReference type="PROSITE-ProRule" id="PRU00259"/>
    </source>
</evidence>
<dbReference type="SUPFAM" id="SSF49764">
    <property type="entry name" value="HSP20-like chaperones"/>
    <property type="match status" value="1"/>
</dbReference>
<dbReference type="Gene3D" id="1.25.10.10">
    <property type="entry name" value="Leucine-rich Repeat Variant"/>
    <property type="match status" value="1"/>
</dbReference>
<comment type="catalytic activity">
    <reaction evidence="12">
        <text>ATP + H2O = ADP + phosphate + H(+)</text>
        <dbReference type="Rhea" id="RHEA:13065"/>
        <dbReference type="ChEBI" id="CHEBI:15377"/>
        <dbReference type="ChEBI" id="CHEBI:15378"/>
        <dbReference type="ChEBI" id="CHEBI:30616"/>
        <dbReference type="ChEBI" id="CHEBI:43474"/>
        <dbReference type="ChEBI" id="CHEBI:456216"/>
        <dbReference type="EC" id="3.6.4.13"/>
    </reaction>
</comment>
<gene>
    <name evidence="18" type="primary">LOC106816889</name>
</gene>
<dbReference type="SUPFAM" id="SSF48371">
    <property type="entry name" value="ARM repeat"/>
    <property type="match status" value="1"/>
</dbReference>
<keyword evidence="5" id="KW-0221">Differentiation</keyword>
<dbReference type="InterPro" id="IPR016024">
    <property type="entry name" value="ARM-type_fold"/>
</dbReference>
<keyword evidence="10" id="KW-0943">RNA-mediated gene silencing</keyword>
<evidence type="ECO:0000313" key="18">
    <source>
        <dbReference type="RefSeq" id="XP_014677019.1"/>
    </source>
</evidence>
<sequence>MQRGNSQMPRTVMPSIYDAVACGDITSDESHGLRIETAITQDAVTSTRRRPEMSDESHGLRTENAVTQEAITSTRTRPEMSDESHGLRTETAVTQEAVTSTRRRPETSDENSSDMEISQTFEVTLADAVADDMRVQSKEPCPTAVHGDILRSNIANPSPVADKSPIASILADPSEMSEDILRKNNNGAIDKKRHLSESQKESSAIAYDNKPNTSIPGDSKCSSSPASQESLTARLPRHVAIEKQRKWAADPPSGSRMQIGNSSHLTSTMLDANSSTGSVIRASVRSSTASAVNESQKSHSAEHSPEVIQCPDVQSRSADTSMSDIDLNVVDTATSRFLSENLLKTGTTEFNDVFTAYQYVTPDLRESIETAGVLVHGEKPLQPISYLSQASFHKDIKSRLNALGFMNPERIQKYCWPAILRGRNVVALSHSGNILAYLLPLLTQIQQSNVHKQLPMGNGPLAIIMTSSWKTALAIYDCCEKICEGIVQHARALVVYGGGQEENQIVSLINGCELLVTTPYSLERMLQKSHTNLDRLCYLVLHDADVLVEEFTEKVKSLMSRFAAVLKQRPSNCIPLQILCFGVYWTPGVANFLQVYMPEPLVIITSMVEAAVYARVKQNVQVCTAENRSVELNGILRNLTDIQKRVIIFVNNEQDVNDLRQLVSSQIDSNDSILVAVGAMAHNNIQDLRREWLEAGSKGTGRVFLLLSNTNIHLMLITDANLVIHWDLDSKIMFGNRLGCMQSHFAPQLVKGAPVASCSSVVFVTPVSAVTMELLLKRLRQPVPAKLAELVAGVREGREDNKAWSELCAYMKAFGSCHQHVCSQRHVLFKSVDTPGARPYYAKLPKTGIVKIFVVEVIDVCHFFVRILEYHSGLDPAVKMGGTYEELIMDLDMYYAVQANCEALGVPQLGDLCVLKDEKGIPHRARVDRFLSEEPTKGKDTLRVHYVDDGPYRTVMVKQLLKLADRFSTIPFQAVEVFICCVKPDDNDMDWPAGANMEVHKLVYRQQLDGMIRMTLGNTLWLEPLVKRNYLPSIKVFTNEFNVRKEILKQGLGVDNPSHLEDLYEKCEGILSLPDRIHESDMAKLDEGLVCQTDILPIGEYEDVWVTAVMTPNCLFLQRRATEKQFEDLLNQLNESDPATRIGTVNMITKSPCLAYYFVEQRWHRAWIMHVMPDQEQVEVFFMDFGDTAFIPRQQVAPITQAELQLPCQAIECALVNVSPPGDDWTENDAIALWELTLNLDRSLKLLVAKVISTSANPEYTGHVKYYIDLQDTSTPEDIVIGQELVAAGHAIGSPGSVQDLFPDAVLGENMQSDKKTCQAVPSLCAALYRNKDMAERLVIAKRIKEIVFKSAKSKSEVRESGGVRALCKLLAFTHSDVVQTYMLQTLTLLVTGDDTNRDEVCRESGVQAICRLLKRTTSITVQEHATWALATLAANKACCAKIRECGGLLQLCHLLGVTRNDKIVENICIALKSMADDNTKNSIYIKDKGGIKLLCDLIATTNNANILEFATWTIEKLAISYSNREVVGRHKGIDLLFTHLETSTDKKFVLRALSTLKLLTTDHPDNIARLAQCNLLPIFDRFTKKSITTLCADLLAKVVNYHDEDNSDIRDESSDECVERILRPFTKKIMDKIQGASANTTECVTHVEDCNGVTTQLAPKDLAECTVASTIVSQNNTESQHPQSSVTTEQMNSDGHGTCVTETVAEPPPHAGNGSLPSCADVMPKLEPIISSVMPNTCWSQKEEIVQLAIKLRGVVDSLTTVEVHERFVDFRTLLDSKPYALSIDLYECVRLEDTRIMGGEVLIVLHKLQPGFWPRLLLGIEKMPNISLDFERYEDSDSDDNRLPAWGQNDSGRVYKVNRSSESSDSDASFTERDLEDLF</sequence>
<dbReference type="InterPro" id="IPR035437">
    <property type="entry name" value="SNase_OB-fold_sf"/>
</dbReference>
<dbReference type="Pfam" id="PF00270">
    <property type="entry name" value="DEAD"/>
    <property type="match status" value="1"/>
</dbReference>
<dbReference type="RefSeq" id="XP_014677019.1">
    <property type="nucleotide sequence ID" value="XM_014821533.1"/>
</dbReference>
<evidence type="ECO:0000256" key="6">
    <source>
        <dbReference type="ARBA" id="ARBA00022801"/>
    </source>
</evidence>
<feature type="region of interest" description="Disordered" evidence="14">
    <location>
        <begin position="287"/>
        <end position="307"/>
    </location>
</feature>
<dbReference type="Pfam" id="PF00514">
    <property type="entry name" value="Arm"/>
    <property type="match status" value="1"/>
</dbReference>
<protein>
    <recommendedName>
        <fullName evidence="1">RNA helicase</fullName>
        <ecNumber evidence="1">3.6.4.13</ecNumber>
    </recommendedName>
</protein>
<evidence type="ECO:0000256" key="7">
    <source>
        <dbReference type="ARBA" id="ARBA00022806"/>
    </source>
</evidence>
<feature type="domain" description="Tudor" evidence="15">
    <location>
        <begin position="1146"/>
        <end position="1206"/>
    </location>
</feature>
<dbReference type="CDD" id="cd20435">
    <property type="entry name" value="Tudor_TDRD12_rpt2"/>
    <property type="match status" value="1"/>
</dbReference>
<feature type="region of interest" description="Disordered" evidence="14">
    <location>
        <begin position="1859"/>
        <end position="1881"/>
    </location>
</feature>
<dbReference type="Gene3D" id="2.40.50.90">
    <property type="match status" value="2"/>
</dbReference>
<keyword evidence="11" id="KW-0469">Meiosis</keyword>
<reference evidence="18" key="1">
    <citation type="submission" date="2025-08" db="UniProtKB">
        <authorList>
            <consortium name="RefSeq"/>
        </authorList>
    </citation>
    <scope>IDENTIFICATION</scope>
</reference>
<evidence type="ECO:0000256" key="11">
    <source>
        <dbReference type="ARBA" id="ARBA00023254"/>
    </source>
</evidence>
<dbReference type="GO" id="GO:0004386">
    <property type="term" value="F:helicase activity"/>
    <property type="evidence" value="ECO:0007669"/>
    <property type="project" value="UniProtKB-KW"/>
</dbReference>
<feature type="compositionally biased region" description="Low complexity" evidence="14">
    <location>
        <begin position="1862"/>
        <end position="1871"/>
    </location>
</feature>
<dbReference type="Gene3D" id="2.60.40.790">
    <property type="match status" value="1"/>
</dbReference>
<dbReference type="SMART" id="SM00185">
    <property type="entry name" value="ARM"/>
    <property type="match status" value="5"/>
</dbReference>
<dbReference type="InterPro" id="IPR000225">
    <property type="entry name" value="Armadillo"/>
</dbReference>
<feature type="domain" description="CS" evidence="16">
    <location>
        <begin position="1733"/>
        <end position="1819"/>
    </location>
</feature>
<evidence type="ECO:0000313" key="17">
    <source>
        <dbReference type="Proteomes" id="UP000695022"/>
    </source>
</evidence>
<dbReference type="SMART" id="SM00333">
    <property type="entry name" value="TUDOR"/>
    <property type="match status" value="2"/>
</dbReference>
<dbReference type="GeneID" id="106816889"/>
<evidence type="ECO:0000256" key="3">
    <source>
        <dbReference type="ARBA" id="ARBA00022737"/>
    </source>
</evidence>
<evidence type="ECO:0000259" key="15">
    <source>
        <dbReference type="PROSITE" id="PS50304"/>
    </source>
</evidence>
<feature type="repeat" description="ARM" evidence="13">
    <location>
        <begin position="1490"/>
        <end position="1533"/>
    </location>
</feature>
<feature type="region of interest" description="Disordered" evidence="14">
    <location>
        <begin position="186"/>
        <end position="233"/>
    </location>
</feature>
<evidence type="ECO:0000256" key="4">
    <source>
        <dbReference type="ARBA" id="ARBA00022741"/>
    </source>
</evidence>
<feature type="compositionally biased region" description="Basic and acidic residues" evidence="14">
    <location>
        <begin position="296"/>
        <end position="305"/>
    </location>
</feature>
<dbReference type="InterPro" id="IPR014001">
    <property type="entry name" value="Helicase_ATP-bd"/>
</dbReference>
<dbReference type="InterPro" id="IPR011545">
    <property type="entry name" value="DEAD/DEAH_box_helicase_dom"/>
</dbReference>
<dbReference type="Proteomes" id="UP000695022">
    <property type="component" value="Unplaced"/>
</dbReference>
<dbReference type="Pfam" id="PF00567">
    <property type="entry name" value="TUDOR"/>
    <property type="match status" value="2"/>
</dbReference>
<dbReference type="SUPFAM" id="SSF52540">
    <property type="entry name" value="P-loop containing nucleoside triphosphate hydrolases"/>
    <property type="match status" value="1"/>
</dbReference>
<keyword evidence="6" id="KW-0378">Hydrolase</keyword>
<feature type="compositionally biased region" description="Polar residues" evidence="14">
    <location>
        <begin position="210"/>
        <end position="231"/>
    </location>
</feature>
<organism evidence="17 18">
    <name type="scientific">Priapulus caudatus</name>
    <name type="common">Priapulid worm</name>
    <dbReference type="NCBI Taxonomy" id="37621"/>
    <lineage>
        <taxon>Eukaryota</taxon>
        <taxon>Metazoa</taxon>
        <taxon>Ecdysozoa</taxon>
        <taxon>Scalidophora</taxon>
        <taxon>Priapulida</taxon>
        <taxon>Priapulimorpha</taxon>
        <taxon>Priapulimorphida</taxon>
        <taxon>Priapulidae</taxon>
        <taxon>Priapulus</taxon>
    </lineage>
</organism>
<keyword evidence="2" id="KW-0217">Developmental protein</keyword>
<feature type="compositionally biased region" description="Polar residues" evidence="14">
    <location>
        <begin position="1675"/>
        <end position="1696"/>
    </location>
</feature>
<evidence type="ECO:0000256" key="9">
    <source>
        <dbReference type="ARBA" id="ARBA00022871"/>
    </source>
</evidence>
<keyword evidence="3" id="KW-0677">Repeat</keyword>
<dbReference type="PANTHER" id="PTHR22655:SF2">
    <property type="entry name" value="ATP-DEPENDENT RNA HELICASE TDRD12-RELATED"/>
    <property type="match status" value="1"/>
</dbReference>
<evidence type="ECO:0000256" key="1">
    <source>
        <dbReference type="ARBA" id="ARBA00012552"/>
    </source>
</evidence>
<dbReference type="PANTHER" id="PTHR22655">
    <property type="entry name" value="ATP-DEPENDENT RNA HELICASE TDRD12-RELATED"/>
    <property type="match status" value="1"/>
</dbReference>
<dbReference type="InterPro" id="IPR011989">
    <property type="entry name" value="ARM-like"/>
</dbReference>
<proteinExistence type="predicted"/>
<name>A0ABM1EXU8_PRICU</name>
<evidence type="ECO:0000256" key="5">
    <source>
        <dbReference type="ARBA" id="ARBA00022782"/>
    </source>
</evidence>
<dbReference type="InterPro" id="IPR008978">
    <property type="entry name" value="HSP20-like_chaperone"/>
</dbReference>
<keyword evidence="7 18" id="KW-0347">Helicase</keyword>
<evidence type="ECO:0000256" key="2">
    <source>
        <dbReference type="ARBA" id="ARBA00022473"/>
    </source>
</evidence>
<dbReference type="PROSITE" id="PS51203">
    <property type="entry name" value="CS"/>
    <property type="match status" value="1"/>
</dbReference>
<keyword evidence="4" id="KW-0547">Nucleotide-binding</keyword>
<keyword evidence="9" id="KW-0744">Spermatogenesis</keyword>
<dbReference type="InterPro" id="IPR002999">
    <property type="entry name" value="Tudor"/>
</dbReference>
<dbReference type="InterPro" id="IPR027417">
    <property type="entry name" value="P-loop_NTPase"/>
</dbReference>
<dbReference type="InterPro" id="IPR007052">
    <property type="entry name" value="CS_dom"/>
</dbReference>
<dbReference type="Gene3D" id="3.40.50.300">
    <property type="entry name" value="P-loop containing nucleotide triphosphate hydrolases"/>
    <property type="match status" value="1"/>
</dbReference>
<dbReference type="SMART" id="SM00487">
    <property type="entry name" value="DEXDc"/>
    <property type="match status" value="1"/>
</dbReference>
<dbReference type="EC" id="3.6.4.13" evidence="1"/>
<accession>A0ABM1EXU8</accession>
<evidence type="ECO:0000256" key="12">
    <source>
        <dbReference type="ARBA" id="ARBA00047984"/>
    </source>
</evidence>
<evidence type="ECO:0000256" key="10">
    <source>
        <dbReference type="ARBA" id="ARBA00023158"/>
    </source>
</evidence>
<feature type="region of interest" description="Disordered" evidence="14">
    <location>
        <begin position="95"/>
        <end position="116"/>
    </location>
</feature>